<evidence type="ECO:0000313" key="2">
    <source>
        <dbReference type="EMBL" id="GAX90760.1"/>
    </source>
</evidence>
<dbReference type="SUPFAM" id="SSF46785">
    <property type="entry name" value="Winged helix' DNA-binding domain"/>
    <property type="match status" value="1"/>
</dbReference>
<dbReference type="InterPro" id="IPR005149">
    <property type="entry name" value="Tscrpt_reg_PadR_N"/>
</dbReference>
<organism evidence="2 3">
    <name type="scientific">Effusibacillus lacus</name>
    <dbReference type="NCBI Taxonomy" id="1348429"/>
    <lineage>
        <taxon>Bacteria</taxon>
        <taxon>Bacillati</taxon>
        <taxon>Bacillota</taxon>
        <taxon>Bacilli</taxon>
        <taxon>Bacillales</taxon>
        <taxon>Alicyclobacillaceae</taxon>
        <taxon>Effusibacillus</taxon>
    </lineage>
</organism>
<dbReference type="RefSeq" id="WP_096182480.1">
    <property type="nucleotide sequence ID" value="NZ_BDUF01000063.1"/>
</dbReference>
<sequence>MTDDKEQSGLGGPPKNFLVPFMLLLMSNVPIHGYELIQRLTSLGFQALDQGNIYRMLRQLEKNNFVRSTWDTSSTGPAKRVYSLTEIGEAYLKTYAAELERYQTMLTHFFSMYTNMFNLYMPPYRAEGDMQKIDNQKKKEMKPDDPESK</sequence>
<protein>
    <submittedName>
        <fullName evidence="2">PadR family transcriptional regulator</fullName>
    </submittedName>
</protein>
<dbReference type="Gene3D" id="1.10.10.10">
    <property type="entry name" value="Winged helix-like DNA-binding domain superfamily/Winged helix DNA-binding domain"/>
    <property type="match status" value="1"/>
</dbReference>
<feature type="domain" description="Transcription regulator PadR N-terminal" evidence="1">
    <location>
        <begin position="23"/>
        <end position="93"/>
    </location>
</feature>
<dbReference type="PANTHER" id="PTHR33169:SF14">
    <property type="entry name" value="TRANSCRIPTIONAL REGULATOR RV3488"/>
    <property type="match status" value="1"/>
</dbReference>
<evidence type="ECO:0000313" key="3">
    <source>
        <dbReference type="Proteomes" id="UP000217785"/>
    </source>
</evidence>
<comment type="caution">
    <text evidence="2">The sequence shown here is derived from an EMBL/GenBank/DDBJ whole genome shotgun (WGS) entry which is preliminary data.</text>
</comment>
<reference evidence="3" key="1">
    <citation type="submission" date="2017-07" db="EMBL/GenBank/DDBJ databases">
        <title>Draft genome sequence of Effusibacillus lacus strain skLN1.</title>
        <authorList>
            <person name="Watanabe M."/>
            <person name="Kojima H."/>
            <person name="Fukui M."/>
        </authorList>
    </citation>
    <scope>NUCLEOTIDE SEQUENCE [LARGE SCALE GENOMIC DNA]</scope>
    <source>
        <strain evidence="3">skLN1</strain>
    </source>
</reference>
<dbReference type="OrthoDB" id="9808017at2"/>
<dbReference type="EMBL" id="BDUF01000063">
    <property type="protein sequence ID" value="GAX90760.1"/>
    <property type="molecule type" value="Genomic_DNA"/>
</dbReference>
<dbReference type="Proteomes" id="UP000217785">
    <property type="component" value="Unassembled WGS sequence"/>
</dbReference>
<accession>A0A292YQJ4</accession>
<dbReference type="InterPro" id="IPR052509">
    <property type="entry name" value="Metal_resp_DNA-bind_regulator"/>
</dbReference>
<dbReference type="Pfam" id="PF03551">
    <property type="entry name" value="PadR"/>
    <property type="match status" value="1"/>
</dbReference>
<keyword evidence="3" id="KW-1185">Reference proteome</keyword>
<gene>
    <name evidence="2" type="ORF">EFBL_2401</name>
</gene>
<name>A0A292YQJ4_9BACL</name>
<dbReference type="InterPro" id="IPR036388">
    <property type="entry name" value="WH-like_DNA-bd_sf"/>
</dbReference>
<evidence type="ECO:0000259" key="1">
    <source>
        <dbReference type="Pfam" id="PF03551"/>
    </source>
</evidence>
<dbReference type="NCBIfam" id="TIGR02719">
    <property type="entry name" value="repress_PhaQ"/>
    <property type="match status" value="1"/>
</dbReference>
<proteinExistence type="predicted"/>
<dbReference type="PANTHER" id="PTHR33169">
    <property type="entry name" value="PADR-FAMILY TRANSCRIPTIONAL REGULATOR"/>
    <property type="match status" value="1"/>
</dbReference>
<dbReference type="InterPro" id="IPR036390">
    <property type="entry name" value="WH_DNA-bd_sf"/>
</dbReference>
<dbReference type="AlphaFoldDB" id="A0A292YQJ4"/>
<dbReference type="InterPro" id="IPR014091">
    <property type="entry name" value="Tscrpt_rep_PHB_PhaQ"/>
</dbReference>